<keyword evidence="2" id="KW-1185">Reference proteome</keyword>
<accession>A0ACC0CLI9</accession>
<evidence type="ECO:0000313" key="2">
    <source>
        <dbReference type="Proteomes" id="UP001497680"/>
    </source>
</evidence>
<dbReference type="EMBL" id="MU394399">
    <property type="protein sequence ID" value="KAI6081331.1"/>
    <property type="molecule type" value="Genomic_DNA"/>
</dbReference>
<proteinExistence type="predicted"/>
<dbReference type="Proteomes" id="UP001497680">
    <property type="component" value="Unassembled WGS sequence"/>
</dbReference>
<reference evidence="1 2" key="1">
    <citation type="journal article" date="2022" name="New Phytol.">
        <title>Ecological generalism drives hyperdiversity of secondary metabolite gene clusters in xylarialean endophytes.</title>
        <authorList>
            <person name="Franco M.E.E."/>
            <person name="Wisecaver J.H."/>
            <person name="Arnold A.E."/>
            <person name="Ju Y.M."/>
            <person name="Slot J.C."/>
            <person name="Ahrendt S."/>
            <person name="Moore L.P."/>
            <person name="Eastman K.E."/>
            <person name="Scott K."/>
            <person name="Konkel Z."/>
            <person name="Mondo S.J."/>
            <person name="Kuo A."/>
            <person name="Hayes R.D."/>
            <person name="Haridas S."/>
            <person name="Andreopoulos B."/>
            <person name="Riley R."/>
            <person name="LaButti K."/>
            <person name="Pangilinan J."/>
            <person name="Lipzen A."/>
            <person name="Amirebrahimi M."/>
            <person name="Yan J."/>
            <person name="Adam C."/>
            <person name="Keymanesh K."/>
            <person name="Ng V."/>
            <person name="Louie K."/>
            <person name="Northen T."/>
            <person name="Drula E."/>
            <person name="Henrissat B."/>
            <person name="Hsieh H.M."/>
            <person name="Youens-Clark K."/>
            <person name="Lutzoni F."/>
            <person name="Miadlikowska J."/>
            <person name="Eastwood D.C."/>
            <person name="Hamelin R.C."/>
            <person name="Grigoriev I.V."/>
            <person name="U'Ren J.M."/>
        </authorList>
    </citation>
    <scope>NUCLEOTIDE SEQUENCE [LARGE SCALE GENOMIC DNA]</scope>
    <source>
        <strain evidence="1 2">ER1909</strain>
    </source>
</reference>
<evidence type="ECO:0000313" key="1">
    <source>
        <dbReference type="EMBL" id="KAI6081331.1"/>
    </source>
</evidence>
<name>A0ACC0CLI9_9PEZI</name>
<gene>
    <name evidence="1" type="ORF">F4821DRAFT_265018</name>
</gene>
<sequence length="137" mass="14662">MQLPSILSFAVLAATTVHARCYAEKGIDEAYWQKGDARARAKEACAGVFAGSYSGSGTDGGHRSTCVAAMPPPPNYGDRTQHYVFEVSHVGDGDRVIKTSECEDGLIKEINGCDYGGDSSYTNWRYKSDPNAGNCPS</sequence>
<comment type="caution">
    <text evidence="1">The sequence shown here is derived from an EMBL/GenBank/DDBJ whole genome shotgun (WGS) entry which is preliminary data.</text>
</comment>
<organism evidence="1 2">
    <name type="scientific">Hypoxylon rubiginosum</name>
    <dbReference type="NCBI Taxonomy" id="110542"/>
    <lineage>
        <taxon>Eukaryota</taxon>
        <taxon>Fungi</taxon>
        <taxon>Dikarya</taxon>
        <taxon>Ascomycota</taxon>
        <taxon>Pezizomycotina</taxon>
        <taxon>Sordariomycetes</taxon>
        <taxon>Xylariomycetidae</taxon>
        <taxon>Xylariales</taxon>
        <taxon>Hypoxylaceae</taxon>
        <taxon>Hypoxylon</taxon>
    </lineage>
</organism>
<protein>
    <submittedName>
        <fullName evidence="1">Uncharacterized protein</fullName>
    </submittedName>
</protein>